<feature type="non-terminal residue" evidence="3">
    <location>
        <position position="1"/>
    </location>
</feature>
<dbReference type="SUPFAM" id="SSF68906">
    <property type="entry name" value="SAP domain"/>
    <property type="match status" value="1"/>
</dbReference>
<reference evidence="3 4" key="1">
    <citation type="submission" date="2024-05" db="EMBL/GenBank/DDBJ databases">
        <title>Genome sequencing and assembly of Indian major carp, Cirrhinus mrigala (Hamilton, 1822).</title>
        <authorList>
            <person name="Mohindra V."/>
            <person name="Chowdhury L.M."/>
            <person name="Lal K."/>
            <person name="Jena J.K."/>
        </authorList>
    </citation>
    <scope>NUCLEOTIDE SEQUENCE [LARGE SCALE GENOMIC DNA]</scope>
    <source>
        <strain evidence="3">CM1030</strain>
        <tissue evidence="3">Blood</tissue>
    </source>
</reference>
<dbReference type="Pfam" id="PF23632">
    <property type="entry name" value="SAP_RNF34_RFFL"/>
    <property type="match status" value="1"/>
</dbReference>
<dbReference type="EMBL" id="JAMKFB020000015">
    <property type="protein sequence ID" value="KAL0173654.1"/>
    <property type="molecule type" value="Genomic_DNA"/>
</dbReference>
<evidence type="ECO:0000259" key="2">
    <source>
        <dbReference type="Pfam" id="PF23632"/>
    </source>
</evidence>
<evidence type="ECO:0000313" key="3">
    <source>
        <dbReference type="EMBL" id="KAL0173654.1"/>
    </source>
</evidence>
<gene>
    <name evidence="3" type="ORF">M9458_029622</name>
</gene>
<proteinExistence type="predicted"/>
<keyword evidence="4" id="KW-1185">Reference proteome</keyword>
<dbReference type="Gene3D" id="1.10.720.140">
    <property type="match status" value="1"/>
</dbReference>
<dbReference type="InterPro" id="IPR036361">
    <property type="entry name" value="SAP_dom_sf"/>
</dbReference>
<feature type="region of interest" description="Disordered" evidence="1">
    <location>
        <begin position="66"/>
        <end position="102"/>
    </location>
</feature>
<feature type="non-terminal residue" evidence="3">
    <location>
        <position position="102"/>
    </location>
</feature>
<sequence>KSYCSRCSTQQDLQPFRGILFERAELMKLKVKDLRDYLHLHGVPTQMCREKEELQTPTSDMHIPQSTVTTQESHTPVITTSPLVNNGTTELGPQTQATEDAQ</sequence>
<protein>
    <recommendedName>
        <fullName evidence="2">RNF34/RFFL SAP domain-containing protein</fullName>
    </recommendedName>
</protein>
<dbReference type="Proteomes" id="UP001529510">
    <property type="component" value="Unassembled WGS sequence"/>
</dbReference>
<organism evidence="3 4">
    <name type="scientific">Cirrhinus mrigala</name>
    <name type="common">Mrigala</name>
    <dbReference type="NCBI Taxonomy" id="683832"/>
    <lineage>
        <taxon>Eukaryota</taxon>
        <taxon>Metazoa</taxon>
        <taxon>Chordata</taxon>
        <taxon>Craniata</taxon>
        <taxon>Vertebrata</taxon>
        <taxon>Euteleostomi</taxon>
        <taxon>Actinopterygii</taxon>
        <taxon>Neopterygii</taxon>
        <taxon>Teleostei</taxon>
        <taxon>Ostariophysi</taxon>
        <taxon>Cypriniformes</taxon>
        <taxon>Cyprinidae</taxon>
        <taxon>Labeoninae</taxon>
        <taxon>Labeonini</taxon>
        <taxon>Cirrhinus</taxon>
    </lineage>
</organism>
<accession>A0ABD0PHX6</accession>
<comment type="caution">
    <text evidence="3">The sequence shown here is derived from an EMBL/GenBank/DDBJ whole genome shotgun (WGS) entry which is preliminary data.</text>
</comment>
<name>A0ABD0PHX6_CIRMR</name>
<dbReference type="AlphaFoldDB" id="A0ABD0PHX6"/>
<evidence type="ECO:0000313" key="4">
    <source>
        <dbReference type="Proteomes" id="UP001529510"/>
    </source>
</evidence>
<dbReference type="InterPro" id="IPR057299">
    <property type="entry name" value="RNF34_RFFL_SAP"/>
</dbReference>
<evidence type="ECO:0000256" key="1">
    <source>
        <dbReference type="SAM" id="MobiDB-lite"/>
    </source>
</evidence>
<feature type="domain" description="RNF34/RFFL SAP" evidence="2">
    <location>
        <begin position="21"/>
        <end position="54"/>
    </location>
</feature>